<dbReference type="Proteomes" id="UP001240639">
    <property type="component" value="Unassembled WGS sequence"/>
</dbReference>
<dbReference type="RefSeq" id="WP_305933187.1">
    <property type="nucleotide sequence ID" value="NZ_JAVAIM010000001.1"/>
</dbReference>
<keyword evidence="1" id="KW-0732">Signal</keyword>
<evidence type="ECO:0008006" key="4">
    <source>
        <dbReference type="Google" id="ProtNLM"/>
    </source>
</evidence>
<feature type="chain" id="PRO_5047493115" description="Spore coat protein U domain-containing protein" evidence="1">
    <location>
        <begin position="23"/>
        <end position="309"/>
    </location>
</feature>
<feature type="signal peptide" evidence="1">
    <location>
        <begin position="1"/>
        <end position="22"/>
    </location>
</feature>
<accession>A0ABT9HT00</accession>
<proteinExistence type="predicted"/>
<comment type="caution">
    <text evidence="2">The sequence shown here is derived from an EMBL/GenBank/DDBJ whole genome shotgun (WGS) entry which is preliminary data.</text>
</comment>
<protein>
    <recommendedName>
        <fullName evidence="4">Spore coat protein U domain-containing protein</fullName>
    </recommendedName>
</protein>
<organism evidence="2 3">
    <name type="scientific">Qipengyuania profundimaris</name>
    <dbReference type="NCBI Taxonomy" id="3067652"/>
    <lineage>
        <taxon>Bacteria</taxon>
        <taxon>Pseudomonadati</taxon>
        <taxon>Pseudomonadota</taxon>
        <taxon>Alphaproteobacteria</taxon>
        <taxon>Sphingomonadales</taxon>
        <taxon>Erythrobacteraceae</taxon>
        <taxon>Qipengyuania</taxon>
    </lineage>
</organism>
<evidence type="ECO:0000313" key="3">
    <source>
        <dbReference type="Proteomes" id="UP001240639"/>
    </source>
</evidence>
<dbReference type="EMBL" id="JAVAIM010000001">
    <property type="protein sequence ID" value="MDP4575957.1"/>
    <property type="molecule type" value="Genomic_DNA"/>
</dbReference>
<gene>
    <name evidence="2" type="ORF">Q9K02_12465</name>
</gene>
<sequence length="309" mass="32410">MRQLNLVLTLIALAAMPTSLMAAECVPEFASSDQSVVVSGVEIAPGAMSVDNFQVRIRKSVGEGSDAGRGPAGNACPATIRVSRLTGPVDPNFPEYNLRAPGQPQIEILQDPSSSGTSLSDVKIANASVGQQGRSVPFELQVPTEWGLTAGTYTDRLELLLFDQNGALVDRTNLTITILIPATVSVRFVGAVIGGGFGSGARIDLGTLSTSEQTRSQPFGARIFSTAPYLVNVASANSGNLAHVDLGSEIPYRLYFDGAQVDLTGISAFTYLAPTPRSGNTRPMSLEVPPASVPAGRYNDRITLTVSAL</sequence>
<name>A0ABT9HT00_9SPHN</name>
<reference evidence="2 3" key="1">
    <citation type="submission" date="2023-08" db="EMBL/GenBank/DDBJ databases">
        <title>genomic of G39.</title>
        <authorList>
            <person name="Wang Y."/>
        </authorList>
    </citation>
    <scope>NUCLEOTIDE SEQUENCE [LARGE SCALE GENOMIC DNA]</scope>
    <source>
        <strain evidence="2 3">G39</strain>
    </source>
</reference>
<keyword evidence="3" id="KW-1185">Reference proteome</keyword>
<evidence type="ECO:0000313" key="2">
    <source>
        <dbReference type="EMBL" id="MDP4575957.1"/>
    </source>
</evidence>
<evidence type="ECO:0000256" key="1">
    <source>
        <dbReference type="SAM" id="SignalP"/>
    </source>
</evidence>